<reference evidence="6 7" key="1">
    <citation type="submission" date="2017-09" db="EMBL/GenBank/DDBJ databases">
        <authorList>
            <person name="Ehlers B."/>
            <person name="Leendertz F.H."/>
        </authorList>
    </citation>
    <scope>NUCLEOTIDE SEQUENCE [LARGE SCALE GENOMIC DNA]</scope>
    <source>
        <strain evidence="6 7">DSM 46844</strain>
    </source>
</reference>
<dbReference type="Gene3D" id="3.40.50.2300">
    <property type="match status" value="1"/>
</dbReference>
<feature type="domain" description="Phosphotyrosine protein phosphatase I" evidence="5">
    <location>
        <begin position="3"/>
        <end position="188"/>
    </location>
</feature>
<evidence type="ECO:0000256" key="3">
    <source>
        <dbReference type="ARBA" id="ARBA00022912"/>
    </source>
</evidence>
<dbReference type="SUPFAM" id="SSF52788">
    <property type="entry name" value="Phosphotyrosine protein phosphatases I"/>
    <property type="match status" value="1"/>
</dbReference>
<evidence type="ECO:0000256" key="1">
    <source>
        <dbReference type="ARBA" id="ARBA00011063"/>
    </source>
</evidence>
<protein>
    <submittedName>
        <fullName evidence="6">Protein-tyrosine phosphatase</fullName>
    </submittedName>
</protein>
<dbReference type="Proteomes" id="UP000219514">
    <property type="component" value="Unassembled WGS sequence"/>
</dbReference>
<keyword evidence="7" id="KW-1185">Reference proteome</keyword>
<keyword evidence="3" id="KW-0904">Protein phosphatase</keyword>
<organism evidence="6 7">
    <name type="scientific">Geodermatophilus sabuli</name>
    <dbReference type="NCBI Taxonomy" id="1564158"/>
    <lineage>
        <taxon>Bacteria</taxon>
        <taxon>Bacillati</taxon>
        <taxon>Actinomycetota</taxon>
        <taxon>Actinomycetes</taxon>
        <taxon>Geodermatophilales</taxon>
        <taxon>Geodermatophilaceae</taxon>
        <taxon>Geodermatophilus</taxon>
    </lineage>
</organism>
<dbReference type="InterPro" id="IPR036196">
    <property type="entry name" value="Ptyr_pPase_sf"/>
</dbReference>
<dbReference type="RefSeq" id="WP_097208637.1">
    <property type="nucleotide sequence ID" value="NZ_JACHXB010000008.1"/>
</dbReference>
<dbReference type="PRINTS" id="PR00719">
    <property type="entry name" value="LMWPTPASE"/>
</dbReference>
<dbReference type="InterPro" id="IPR050438">
    <property type="entry name" value="LMW_PTPase"/>
</dbReference>
<evidence type="ECO:0000259" key="5">
    <source>
        <dbReference type="SMART" id="SM00226"/>
    </source>
</evidence>
<dbReference type="SMART" id="SM00226">
    <property type="entry name" value="LMWPc"/>
    <property type="match status" value="1"/>
</dbReference>
<comment type="similarity">
    <text evidence="1">Belongs to the low molecular weight phosphotyrosine protein phosphatase family.</text>
</comment>
<feature type="active site" evidence="4">
    <location>
        <position position="15"/>
    </location>
</feature>
<dbReference type="GO" id="GO:0004725">
    <property type="term" value="F:protein tyrosine phosphatase activity"/>
    <property type="evidence" value="ECO:0007669"/>
    <property type="project" value="InterPro"/>
</dbReference>
<feature type="active site" description="Nucleophile" evidence="4">
    <location>
        <position position="9"/>
    </location>
</feature>
<evidence type="ECO:0000256" key="4">
    <source>
        <dbReference type="PIRSR" id="PIRSR617867-1"/>
    </source>
</evidence>
<dbReference type="AlphaFoldDB" id="A0A285EL45"/>
<dbReference type="PANTHER" id="PTHR11717:SF31">
    <property type="entry name" value="LOW MOLECULAR WEIGHT PROTEIN-TYROSINE-PHOSPHATASE ETP-RELATED"/>
    <property type="match status" value="1"/>
</dbReference>
<keyword evidence="2" id="KW-0378">Hydrolase</keyword>
<dbReference type="Pfam" id="PF01451">
    <property type="entry name" value="LMWPc"/>
    <property type="match status" value="1"/>
</dbReference>
<dbReference type="InterPro" id="IPR017867">
    <property type="entry name" value="Tyr_phospatase_low_mol_wt"/>
</dbReference>
<sequence>MYVHLLFVCTGNVCRSPIAERLATTWLGETTGCPRHGDEVRISSAGVRATDGDPMDPRSAAALVELGGAPRDFRSQRLTPELAVSADLVLTMTRRHRRSTLELTPRGLRRTFTVNEAADLLRSADLSGLDRLPPEARTRELGIRLDAQRKWRASSGDDDIEDPIGRRLPVHQQVANTIAAALRPLTDVLFGCAHTGPSLLARD</sequence>
<dbReference type="OrthoDB" id="9784339at2"/>
<name>A0A285EL45_9ACTN</name>
<dbReference type="PANTHER" id="PTHR11717">
    <property type="entry name" value="LOW MOLECULAR WEIGHT PROTEIN TYROSINE PHOSPHATASE"/>
    <property type="match status" value="1"/>
</dbReference>
<accession>A0A285EL45</accession>
<evidence type="ECO:0000313" key="6">
    <source>
        <dbReference type="EMBL" id="SNX98711.1"/>
    </source>
</evidence>
<evidence type="ECO:0000313" key="7">
    <source>
        <dbReference type="Proteomes" id="UP000219514"/>
    </source>
</evidence>
<dbReference type="InterPro" id="IPR023485">
    <property type="entry name" value="Ptyr_pPase"/>
</dbReference>
<evidence type="ECO:0000256" key="2">
    <source>
        <dbReference type="ARBA" id="ARBA00022801"/>
    </source>
</evidence>
<proteinExistence type="inferred from homology"/>
<dbReference type="EMBL" id="OBDO01000012">
    <property type="protein sequence ID" value="SNX98711.1"/>
    <property type="molecule type" value="Genomic_DNA"/>
</dbReference>
<gene>
    <name evidence="6" type="ORF">SAMN06893097_1126</name>
</gene>